<name>A0A540M6C2_MALBA</name>
<comment type="caution">
    <text evidence="1">The sequence shown here is derived from an EMBL/GenBank/DDBJ whole genome shotgun (WGS) entry which is preliminary data.</text>
</comment>
<gene>
    <name evidence="1" type="ORF">C1H46_020115</name>
</gene>
<evidence type="ECO:0000313" key="1">
    <source>
        <dbReference type="EMBL" id="TQD94301.1"/>
    </source>
</evidence>
<dbReference type="EMBL" id="VIEB01000347">
    <property type="protein sequence ID" value="TQD94301.1"/>
    <property type="molecule type" value="Genomic_DNA"/>
</dbReference>
<evidence type="ECO:0000313" key="2">
    <source>
        <dbReference type="Proteomes" id="UP000315295"/>
    </source>
</evidence>
<accession>A0A540M6C2</accession>
<dbReference type="AlphaFoldDB" id="A0A540M6C2"/>
<keyword evidence="2" id="KW-1185">Reference proteome</keyword>
<organism evidence="1 2">
    <name type="scientific">Malus baccata</name>
    <name type="common">Siberian crab apple</name>
    <name type="synonym">Pyrus baccata</name>
    <dbReference type="NCBI Taxonomy" id="106549"/>
    <lineage>
        <taxon>Eukaryota</taxon>
        <taxon>Viridiplantae</taxon>
        <taxon>Streptophyta</taxon>
        <taxon>Embryophyta</taxon>
        <taxon>Tracheophyta</taxon>
        <taxon>Spermatophyta</taxon>
        <taxon>Magnoliopsida</taxon>
        <taxon>eudicotyledons</taxon>
        <taxon>Gunneridae</taxon>
        <taxon>Pentapetalae</taxon>
        <taxon>rosids</taxon>
        <taxon>fabids</taxon>
        <taxon>Rosales</taxon>
        <taxon>Rosaceae</taxon>
        <taxon>Amygdaloideae</taxon>
        <taxon>Maleae</taxon>
        <taxon>Malus</taxon>
    </lineage>
</organism>
<reference evidence="1 2" key="1">
    <citation type="journal article" date="2019" name="G3 (Bethesda)">
        <title>Sequencing of a Wild Apple (Malus baccata) Genome Unravels the Differences Between Cultivated and Wild Apple Species Regarding Disease Resistance and Cold Tolerance.</title>
        <authorList>
            <person name="Chen X."/>
        </authorList>
    </citation>
    <scope>NUCLEOTIDE SEQUENCE [LARGE SCALE GENOMIC DNA]</scope>
    <source>
        <strain evidence="2">cv. Shandingzi</strain>
        <tissue evidence="1">Leaves</tissue>
    </source>
</reference>
<protein>
    <submittedName>
        <fullName evidence="1">Uncharacterized protein</fullName>
    </submittedName>
</protein>
<dbReference type="Proteomes" id="UP000315295">
    <property type="component" value="Unassembled WGS sequence"/>
</dbReference>
<proteinExistence type="predicted"/>
<sequence>MPPLYKVCQEPSPSVKDTTCFIIILQHTIVMATDSQQTLYDGGILYLTTKLSLVSDSPPKMSLRCNDMVDSTMALDFVTSQASRARRFNQIVRSVKYYMKRINSCCGYMLILCSVEVNTPKGHYLQEVVVPNHFDGCAYQPTDAQ</sequence>